<dbReference type="Gene3D" id="4.10.60.10">
    <property type="entry name" value="Zinc finger, CCHC-type"/>
    <property type="match status" value="1"/>
</dbReference>
<comment type="caution">
    <text evidence="3">The sequence shown here is derived from an EMBL/GenBank/DDBJ whole genome shotgun (WGS) entry which is preliminary data.</text>
</comment>
<keyword evidence="4" id="KW-1185">Reference proteome</keyword>
<dbReference type="Proteomes" id="UP000198211">
    <property type="component" value="Unassembled WGS sequence"/>
</dbReference>
<keyword evidence="1" id="KW-0862">Zinc</keyword>
<protein>
    <submittedName>
        <fullName evidence="3">Polyprotein</fullName>
    </submittedName>
</protein>
<accession>A0A225UM23</accession>
<organism evidence="3 4">
    <name type="scientific">Phytophthora megakarya</name>
    <dbReference type="NCBI Taxonomy" id="4795"/>
    <lineage>
        <taxon>Eukaryota</taxon>
        <taxon>Sar</taxon>
        <taxon>Stramenopiles</taxon>
        <taxon>Oomycota</taxon>
        <taxon>Peronosporomycetes</taxon>
        <taxon>Peronosporales</taxon>
        <taxon>Peronosporaceae</taxon>
        <taxon>Phytophthora</taxon>
    </lineage>
</organism>
<keyword evidence="1" id="KW-0863">Zinc-finger</keyword>
<feature type="domain" description="CCHC-type" evidence="2">
    <location>
        <begin position="125"/>
        <end position="139"/>
    </location>
</feature>
<dbReference type="SUPFAM" id="SSF57756">
    <property type="entry name" value="Retrovirus zinc finger-like domains"/>
    <property type="match status" value="1"/>
</dbReference>
<dbReference type="GO" id="GO:0003676">
    <property type="term" value="F:nucleic acid binding"/>
    <property type="evidence" value="ECO:0007669"/>
    <property type="project" value="InterPro"/>
</dbReference>
<proteinExistence type="predicted"/>
<keyword evidence="1" id="KW-0479">Metal-binding</keyword>
<evidence type="ECO:0000259" key="2">
    <source>
        <dbReference type="PROSITE" id="PS50158"/>
    </source>
</evidence>
<reference evidence="4" key="1">
    <citation type="submission" date="2017-03" db="EMBL/GenBank/DDBJ databases">
        <title>Phytopthora megakarya and P. palmivora, two closely related causual agents of cacao black pod achieved similar genome size and gene model numbers by different mechanisms.</title>
        <authorList>
            <person name="Ali S."/>
            <person name="Shao J."/>
            <person name="Larry D.J."/>
            <person name="Kronmiller B."/>
            <person name="Shen D."/>
            <person name="Strem M.D."/>
            <person name="Melnick R.L."/>
            <person name="Guiltinan M.J."/>
            <person name="Tyler B.M."/>
            <person name="Meinhardt L.W."/>
            <person name="Bailey B.A."/>
        </authorList>
    </citation>
    <scope>NUCLEOTIDE SEQUENCE [LARGE SCALE GENOMIC DNA]</scope>
    <source>
        <strain evidence="4">zdho120</strain>
    </source>
</reference>
<name>A0A225UM23_9STRA</name>
<dbReference type="InterPro" id="IPR001878">
    <property type="entry name" value="Znf_CCHC"/>
</dbReference>
<dbReference type="AlphaFoldDB" id="A0A225UM23"/>
<dbReference type="PROSITE" id="PS50158">
    <property type="entry name" value="ZF_CCHC"/>
    <property type="match status" value="1"/>
</dbReference>
<evidence type="ECO:0000313" key="4">
    <source>
        <dbReference type="Proteomes" id="UP000198211"/>
    </source>
</evidence>
<gene>
    <name evidence="3" type="ORF">PHMEG_00036359</name>
</gene>
<dbReference type="InterPro" id="IPR036875">
    <property type="entry name" value="Znf_CCHC_sf"/>
</dbReference>
<dbReference type="EMBL" id="NBNE01015026">
    <property type="protein sequence ID" value="OWY94033.1"/>
    <property type="molecule type" value="Genomic_DNA"/>
</dbReference>
<dbReference type="OrthoDB" id="117223at2759"/>
<sequence>MRAEFFALKQGKLSMRDYVQKTRHLASCIVTSPVDMASQVHVFVFGMREGMTRYCLTRAEPKSLEEAFALALREDYTVSASYSGQLPADARAAMPEPMKIDAVQAAGNNRQYYSRGGRNSRSLTCHRCGKLGHIAAVCRAPAPVHAAVAHADDEILVAQPKTDRDQ</sequence>
<evidence type="ECO:0000313" key="3">
    <source>
        <dbReference type="EMBL" id="OWY94033.1"/>
    </source>
</evidence>
<dbReference type="SMART" id="SM00343">
    <property type="entry name" value="ZnF_C2HC"/>
    <property type="match status" value="1"/>
</dbReference>
<evidence type="ECO:0000256" key="1">
    <source>
        <dbReference type="PROSITE-ProRule" id="PRU00047"/>
    </source>
</evidence>
<dbReference type="GO" id="GO:0008270">
    <property type="term" value="F:zinc ion binding"/>
    <property type="evidence" value="ECO:0007669"/>
    <property type="project" value="UniProtKB-KW"/>
</dbReference>